<dbReference type="PROSITE" id="PS51329">
    <property type="entry name" value="C_CAP_COFACTOR_C"/>
    <property type="match status" value="1"/>
</dbReference>
<evidence type="ECO:0000313" key="5">
    <source>
        <dbReference type="EMBL" id="CAD2222264.1"/>
    </source>
</evidence>
<dbReference type="PANTHER" id="PTHR15440:SF0">
    <property type="entry name" value="PROTEIN XRP2"/>
    <property type="match status" value="1"/>
</dbReference>
<organism evidence="5 6">
    <name type="scientific">Angomonas deanei</name>
    <dbReference type="NCBI Taxonomy" id="59799"/>
    <lineage>
        <taxon>Eukaryota</taxon>
        <taxon>Discoba</taxon>
        <taxon>Euglenozoa</taxon>
        <taxon>Kinetoplastea</taxon>
        <taxon>Metakinetoplastina</taxon>
        <taxon>Trypanosomatida</taxon>
        <taxon>Trypanosomatidae</taxon>
        <taxon>Strigomonadinae</taxon>
        <taxon>Angomonas</taxon>
    </lineage>
</organism>
<evidence type="ECO:0000259" key="4">
    <source>
        <dbReference type="PROSITE" id="PS51329"/>
    </source>
</evidence>
<dbReference type="InterPro" id="IPR017901">
    <property type="entry name" value="C-CAP_CF_C-like"/>
</dbReference>
<dbReference type="Proteomes" id="UP000515908">
    <property type="component" value="Chromosome 25"/>
</dbReference>
<dbReference type="GO" id="GO:0000166">
    <property type="term" value="F:nucleotide binding"/>
    <property type="evidence" value="ECO:0007669"/>
    <property type="project" value="UniProtKB-KW"/>
</dbReference>
<dbReference type="InterPro" id="IPR012945">
    <property type="entry name" value="Tubulin-bd_cofactor_C_dom"/>
</dbReference>
<gene>
    <name evidence="5" type="ORF">ADEAN_000980400</name>
</gene>
<comment type="similarity">
    <text evidence="1">Belongs to the TBCC family.</text>
</comment>
<feature type="compositionally biased region" description="Basic and acidic residues" evidence="3">
    <location>
        <begin position="403"/>
        <end position="415"/>
    </location>
</feature>
<dbReference type="AlphaFoldDB" id="A0A7G2CTK1"/>
<dbReference type="GO" id="GO:0005096">
    <property type="term" value="F:GTPase activator activity"/>
    <property type="evidence" value="ECO:0007669"/>
    <property type="project" value="InterPro"/>
</dbReference>
<sequence>MTNPEDVERQIREQLESNGQLQKMRAMIVEAALQALHEQGEEKLFAPKKTLQAARDTEEGRLALGAVADCLAYFGLDYTANVLKLEAGLTDLPDGDRLRSALHVEGGEKNVLVDVVRRAAAGAAPPALAVPQALPVPVASSPKAAAPPVPSIPLAVPASPKVDDNADQPAGHEDSTYFISKWNKKSFLRKGQVTGQQVQIEYLNECTVAILDPLDSMTVDDCEGGVLFVAACEGSVFLRNCKNMTVHVACKQLRTRDCENVDLHIFTTTDPVVEMSHHMTFRPFHIRLPSLKQSFKDCKLDPTQNRFVHVYDFTTDAKELPTPHFTVLFPEHGVSMEDYYADQGTPECPPEIEDLVALRLMPAASSESGQNKSYDIKTGAALWAAGTASAQQKTDSDDDGDDSDKKEEEEKKDSSISDDFESESDVEEQAPAAPVVPSLGDNKPAAIPGGLDDQEYSSFDGSEDSSDPDDKYEVDEDEDDF</sequence>
<dbReference type="GO" id="GO:0006892">
    <property type="term" value="P:post-Golgi vesicle-mediated transport"/>
    <property type="evidence" value="ECO:0007669"/>
    <property type="project" value="TreeGrafter"/>
</dbReference>
<feature type="region of interest" description="Disordered" evidence="3">
    <location>
        <begin position="387"/>
        <end position="481"/>
    </location>
</feature>
<keyword evidence="2" id="KW-0547">Nucleotide-binding</keyword>
<dbReference type="Gene3D" id="2.160.20.70">
    <property type="match status" value="1"/>
</dbReference>
<dbReference type="EMBL" id="LR877169">
    <property type="protein sequence ID" value="CAD2222264.1"/>
    <property type="molecule type" value="Genomic_DNA"/>
</dbReference>
<dbReference type="PANTHER" id="PTHR15440">
    <property type="entry name" value="XRP2 PROTEIN"/>
    <property type="match status" value="1"/>
</dbReference>
<evidence type="ECO:0000256" key="3">
    <source>
        <dbReference type="SAM" id="MobiDB-lite"/>
    </source>
</evidence>
<feature type="domain" description="C-CAP/cofactor C-like" evidence="4">
    <location>
        <begin position="160"/>
        <end position="315"/>
    </location>
</feature>
<dbReference type="Gene3D" id="1.20.960.40">
    <property type="match status" value="1"/>
</dbReference>
<dbReference type="InterPro" id="IPR039093">
    <property type="entry name" value="XRP2"/>
</dbReference>
<dbReference type="GO" id="GO:0005929">
    <property type="term" value="C:cilium"/>
    <property type="evidence" value="ECO:0007669"/>
    <property type="project" value="TreeGrafter"/>
</dbReference>
<evidence type="ECO:0000313" key="6">
    <source>
        <dbReference type="Proteomes" id="UP000515908"/>
    </source>
</evidence>
<name>A0A7G2CTK1_9TRYP</name>
<feature type="compositionally biased region" description="Acidic residues" evidence="3">
    <location>
        <begin position="461"/>
        <end position="481"/>
    </location>
</feature>
<accession>A0A7G2CTK1</accession>
<reference evidence="5 6" key="1">
    <citation type="submission" date="2020-08" db="EMBL/GenBank/DDBJ databases">
        <authorList>
            <person name="Newling K."/>
            <person name="Davey J."/>
            <person name="Forrester S."/>
        </authorList>
    </citation>
    <scope>NUCLEOTIDE SEQUENCE [LARGE SCALE GENOMIC DNA]</scope>
    <source>
        <strain evidence="6">Crithidia deanei Carvalho (ATCC PRA-265)</strain>
    </source>
</reference>
<dbReference type="InterPro" id="IPR016098">
    <property type="entry name" value="CAP/MinC_C"/>
</dbReference>
<evidence type="ECO:0000256" key="1">
    <source>
        <dbReference type="ARBA" id="ARBA00008848"/>
    </source>
</evidence>
<protein>
    <submittedName>
        <fullName evidence="5">Tubulin binding cofactor C, putative</fullName>
    </submittedName>
</protein>
<dbReference type="InterPro" id="IPR006599">
    <property type="entry name" value="CARP_motif"/>
</dbReference>
<proteinExistence type="inferred from homology"/>
<dbReference type="Pfam" id="PF07986">
    <property type="entry name" value="TBCC"/>
    <property type="match status" value="1"/>
</dbReference>
<keyword evidence="6" id="KW-1185">Reference proteome</keyword>
<feature type="compositionally biased region" description="Acidic residues" evidence="3">
    <location>
        <begin position="416"/>
        <end position="428"/>
    </location>
</feature>
<evidence type="ECO:0000256" key="2">
    <source>
        <dbReference type="ARBA" id="ARBA00022741"/>
    </source>
</evidence>
<dbReference type="GO" id="GO:1990075">
    <property type="term" value="C:periciliary membrane compartment"/>
    <property type="evidence" value="ECO:0007669"/>
    <property type="project" value="TreeGrafter"/>
</dbReference>
<dbReference type="SMART" id="SM00673">
    <property type="entry name" value="CARP"/>
    <property type="match status" value="2"/>
</dbReference>
<dbReference type="VEuPathDB" id="TriTrypDB:ADEAN_000980400"/>